<keyword evidence="3" id="KW-0378">Hydrolase</keyword>
<dbReference type="Pfam" id="PF00877">
    <property type="entry name" value="NLPC_P60"/>
    <property type="match status" value="1"/>
</dbReference>
<keyword evidence="2" id="KW-0645">Protease</keyword>
<proteinExistence type="inferred from homology"/>
<dbReference type="AlphaFoldDB" id="A0A9X1X9K2"/>
<name>A0A9X1X9K2_9BACL</name>
<comment type="caution">
    <text evidence="7">The sequence shown here is derived from an EMBL/GenBank/DDBJ whole genome shotgun (WGS) entry which is preliminary data.</text>
</comment>
<evidence type="ECO:0000256" key="4">
    <source>
        <dbReference type="ARBA" id="ARBA00022807"/>
    </source>
</evidence>
<dbReference type="SUPFAM" id="SSF54001">
    <property type="entry name" value="Cysteine proteinases"/>
    <property type="match status" value="1"/>
</dbReference>
<keyword evidence="8" id="KW-1185">Reference proteome</keyword>
<feature type="domain" description="NlpC/P60" evidence="6">
    <location>
        <begin position="29"/>
        <end position="151"/>
    </location>
</feature>
<reference evidence="7" key="1">
    <citation type="submission" date="2021-09" db="EMBL/GenBank/DDBJ databases">
        <title>Genome analysis of Fictibacillus sp. KIGAM418 isolated from marine sediment.</title>
        <authorList>
            <person name="Seo M.-J."/>
            <person name="Cho E.-S."/>
            <person name="Hwang C.Y."/>
        </authorList>
    </citation>
    <scope>NUCLEOTIDE SEQUENCE</scope>
    <source>
        <strain evidence="7">KIGAM418</strain>
    </source>
</reference>
<feature type="signal peptide" evidence="5">
    <location>
        <begin position="1"/>
        <end position="27"/>
    </location>
</feature>
<evidence type="ECO:0000256" key="3">
    <source>
        <dbReference type="ARBA" id="ARBA00022801"/>
    </source>
</evidence>
<keyword evidence="4" id="KW-0788">Thiol protease</keyword>
<evidence type="ECO:0000256" key="2">
    <source>
        <dbReference type="ARBA" id="ARBA00022670"/>
    </source>
</evidence>
<feature type="chain" id="PRO_5040832273" evidence="5">
    <location>
        <begin position="28"/>
        <end position="152"/>
    </location>
</feature>
<organism evidence="7 8">
    <name type="scientific">Fictibacillus marinisediminis</name>
    <dbReference type="NCBI Taxonomy" id="2878389"/>
    <lineage>
        <taxon>Bacteria</taxon>
        <taxon>Bacillati</taxon>
        <taxon>Bacillota</taxon>
        <taxon>Bacilli</taxon>
        <taxon>Bacillales</taxon>
        <taxon>Fictibacillaceae</taxon>
        <taxon>Fictibacillus</taxon>
    </lineage>
</organism>
<dbReference type="EMBL" id="JAIWJX010000002">
    <property type="protein sequence ID" value="MCK6255263.1"/>
    <property type="molecule type" value="Genomic_DNA"/>
</dbReference>
<dbReference type="GO" id="GO:0008234">
    <property type="term" value="F:cysteine-type peptidase activity"/>
    <property type="evidence" value="ECO:0007669"/>
    <property type="project" value="UniProtKB-KW"/>
</dbReference>
<keyword evidence="5" id="KW-0732">Signal</keyword>
<dbReference type="InterPro" id="IPR051202">
    <property type="entry name" value="Peptidase_C40"/>
</dbReference>
<dbReference type="Gene3D" id="3.90.1720.10">
    <property type="entry name" value="endopeptidase domain like (from Nostoc punctiforme)"/>
    <property type="match status" value="1"/>
</dbReference>
<dbReference type="PROSITE" id="PS51935">
    <property type="entry name" value="NLPC_P60"/>
    <property type="match status" value="1"/>
</dbReference>
<gene>
    <name evidence="7" type="ORF">LCY76_01205</name>
</gene>
<dbReference type="PANTHER" id="PTHR47053">
    <property type="entry name" value="MUREIN DD-ENDOPEPTIDASE MEPH-RELATED"/>
    <property type="match status" value="1"/>
</dbReference>
<protein>
    <submittedName>
        <fullName evidence="7">C40 family peptidase</fullName>
    </submittedName>
</protein>
<evidence type="ECO:0000313" key="7">
    <source>
        <dbReference type="EMBL" id="MCK6255263.1"/>
    </source>
</evidence>
<evidence type="ECO:0000259" key="6">
    <source>
        <dbReference type="PROSITE" id="PS51935"/>
    </source>
</evidence>
<evidence type="ECO:0000256" key="1">
    <source>
        <dbReference type="ARBA" id="ARBA00007074"/>
    </source>
</evidence>
<dbReference type="GO" id="GO:0006508">
    <property type="term" value="P:proteolysis"/>
    <property type="evidence" value="ECO:0007669"/>
    <property type="project" value="UniProtKB-KW"/>
</dbReference>
<comment type="similarity">
    <text evidence="1">Belongs to the peptidase C40 family.</text>
</comment>
<dbReference type="Proteomes" id="UP001139011">
    <property type="component" value="Unassembled WGS sequence"/>
</dbReference>
<dbReference type="InterPro" id="IPR038765">
    <property type="entry name" value="Papain-like_cys_pep_sf"/>
</dbReference>
<evidence type="ECO:0000313" key="8">
    <source>
        <dbReference type="Proteomes" id="UP001139011"/>
    </source>
</evidence>
<sequence>MKRVIMSLVSLGTAIGILLGGTHIANASPSYDQEVTATAKHFVGSPFKWGGTTPKGFDASGYTQYVYKHSAVNMNLPRTSAEQYKTGTAVKKENLKQGDIVFFKTDGKKVSFSGIYLGNSEFVGATSKGVRIQSLKTKYWKDAYAGAKRVLK</sequence>
<dbReference type="InterPro" id="IPR000064">
    <property type="entry name" value="NLP_P60_dom"/>
</dbReference>
<dbReference type="PANTHER" id="PTHR47053:SF1">
    <property type="entry name" value="MUREIN DD-ENDOPEPTIDASE MEPH-RELATED"/>
    <property type="match status" value="1"/>
</dbReference>
<evidence type="ECO:0000256" key="5">
    <source>
        <dbReference type="SAM" id="SignalP"/>
    </source>
</evidence>
<dbReference type="RefSeq" id="WP_248251125.1">
    <property type="nucleotide sequence ID" value="NZ_JAIWJX010000002.1"/>
</dbReference>
<accession>A0A9X1X9K2</accession>